<feature type="region of interest" description="Disordered" evidence="11">
    <location>
        <begin position="1090"/>
        <end position="1127"/>
    </location>
</feature>
<dbReference type="SUPFAM" id="SSF52499">
    <property type="entry name" value="Isochorismatase-like hydrolases"/>
    <property type="match status" value="1"/>
</dbReference>
<feature type="domain" description="EF-hand" evidence="13">
    <location>
        <begin position="410"/>
        <end position="440"/>
    </location>
</feature>
<comment type="pathway">
    <text evidence="7">Cofactor biosynthesis; nicotinate biosynthesis; nicotinate from nicotinamide: step 1/1.</text>
</comment>
<feature type="domain" description="Pentraxin (PTX)" evidence="14">
    <location>
        <begin position="43"/>
        <end position="244"/>
    </location>
</feature>
<keyword evidence="16" id="KW-1185">Reference proteome</keyword>
<evidence type="ECO:0000256" key="5">
    <source>
        <dbReference type="ARBA" id="ARBA00022837"/>
    </source>
</evidence>
<evidence type="ECO:0000313" key="16">
    <source>
        <dbReference type="Proteomes" id="UP000719412"/>
    </source>
</evidence>
<evidence type="ECO:0000256" key="12">
    <source>
        <dbReference type="SAM" id="SignalP"/>
    </source>
</evidence>
<dbReference type="PANTHER" id="PTHR11080">
    <property type="entry name" value="PYRAZINAMIDASE/NICOTINAMIDASE"/>
    <property type="match status" value="1"/>
</dbReference>
<dbReference type="InterPro" id="IPR001759">
    <property type="entry name" value="PTX_dom"/>
</dbReference>
<feature type="region of interest" description="Disordered" evidence="11">
    <location>
        <begin position="949"/>
        <end position="973"/>
    </location>
</feature>
<dbReference type="PROSITE" id="PS00289">
    <property type="entry name" value="PTX_1"/>
    <property type="match status" value="1"/>
</dbReference>
<dbReference type="SUPFAM" id="SSF49899">
    <property type="entry name" value="Concanavalin A-like lectins/glucanases"/>
    <property type="match status" value="2"/>
</dbReference>
<dbReference type="InterPro" id="IPR013320">
    <property type="entry name" value="ConA-like_dom_sf"/>
</dbReference>
<dbReference type="SMART" id="SM00054">
    <property type="entry name" value="EFh"/>
    <property type="match status" value="2"/>
</dbReference>
<evidence type="ECO:0000256" key="7">
    <source>
        <dbReference type="ARBA" id="ARBA00037900"/>
    </source>
</evidence>
<dbReference type="Gene3D" id="2.60.120.200">
    <property type="match status" value="2"/>
</dbReference>
<organism evidence="15 16">
    <name type="scientific">Tenebrio molitor</name>
    <name type="common">Yellow mealworm beetle</name>
    <dbReference type="NCBI Taxonomy" id="7067"/>
    <lineage>
        <taxon>Eukaryota</taxon>
        <taxon>Metazoa</taxon>
        <taxon>Ecdysozoa</taxon>
        <taxon>Arthropoda</taxon>
        <taxon>Hexapoda</taxon>
        <taxon>Insecta</taxon>
        <taxon>Pterygota</taxon>
        <taxon>Neoptera</taxon>
        <taxon>Endopterygota</taxon>
        <taxon>Coleoptera</taxon>
        <taxon>Polyphaga</taxon>
        <taxon>Cucujiformia</taxon>
        <taxon>Tenebrionidae</taxon>
        <taxon>Tenebrio</taxon>
    </lineage>
</organism>
<dbReference type="PROSITE" id="PS00018">
    <property type="entry name" value="EF_HAND_1"/>
    <property type="match status" value="2"/>
</dbReference>
<dbReference type="PROSITE" id="PS51828">
    <property type="entry name" value="PTX_2"/>
    <property type="match status" value="2"/>
</dbReference>
<feature type="compositionally biased region" description="Basic and acidic residues" evidence="11">
    <location>
        <begin position="1092"/>
        <end position="1109"/>
    </location>
</feature>
<dbReference type="Gene3D" id="3.40.50.850">
    <property type="entry name" value="Isochorismatase-like"/>
    <property type="match status" value="1"/>
</dbReference>
<evidence type="ECO:0000256" key="10">
    <source>
        <dbReference type="PROSITE-ProRule" id="PRU01172"/>
    </source>
</evidence>
<dbReference type="Pfam" id="PF13499">
    <property type="entry name" value="EF-hand_7"/>
    <property type="match status" value="1"/>
</dbReference>
<keyword evidence="12" id="KW-0732">Signal</keyword>
<dbReference type="InterPro" id="IPR000868">
    <property type="entry name" value="Isochorismatase-like_dom"/>
</dbReference>
<sequence>MQFTNHTFYFCCFVLWKNIEAVLNNGRSVNTFVKNYHYGPERTIHKVSFTQKGYIQFLRYISHVPPISDYTFCIWVRSNNLTYAHPLLSYSKHEEERLIRVWISPYGTDINLEIMEHQIFRIPIHLVENHWYHVCQSWSSYRGSWNLYLNGKLKSSGLEPQLRGALIEGGGDIVVGQEYTDFDKGLDDGIEGDVFGFNFVLSPTSFAPRVDPPLRRYYYDDERTQRVPIYQLTRPADDVPNVLGHFSIQPNRQPKGITNLFENMFGSFDPLAVRVFTNSNKKIQQFGTRVVNDIEDFGLKPTGLKLVELSYNCFLGRGAPISGKDVLISWTKTPVRVFGGAILKSIPPFFVESEFEIGFVSVSDVKGNRRVDIIDCKHYLARSFTPTAVVMSGSTEFIDFVNFNFTTCNMDACFAAFDKDCDGKLNLEEFRTLCCALFRNNKGETYKVESDVLLSIFEIFDQNSDGNIDREEFVFCWNNWIKTIVRPVSAALIIDVQNDFISGTLNITNCPAKHNGADVIQPINNLVEVVDFETVVYSYDWHPSDHVSFIDNVSLRKLHESSPITTENAKVYDTVVFDRDPPMVQKLWPRHCVQNTWGSELHKDLKVVENAIKIYKGTNPDVDSYSLFWDNQKLTDTKLNSLLKQKNVTDLYLCGVAYDVCVASTAKDAITSGYRTVLLDDCCRGVDLLDIEKVKTFIRESHGSISYFLMVLFYYTKAVHIDNWQPVLQPELYDGIKTISTSHSTGYVSQTFHQSASPLRSSSNQCELYKVGFLQDLYFQYIQYKTHVPEMKEFTLCYWSKFANHSNDHPIFSYAVDGQPKTILAWISNTERSSYFSLAVEGHTFYRLNYPLRLNKWYHTCQSWNGKTGEWQIWVNAERVGRGFHNRLVGHIIPSGGLALTGQQQSQVGGGFLEGSGAPKGSGGMLGEITMLQLYNVALTAGKAHKDHKHHHAHQYDHNGNQITTPPPPTPRSRNNLPTHPLLTGGQINPMLMLNFAGGQPGQQQQPQIVPGQSYNAQYLNGQFVNGLVTQQLSRQQPQPQQLQFLGTNAQPGPTIGTPLIGSGLVHPSLVNPANVQFIDTQLETHQLFKRQNGEEKEESQLKFGDKITKKTKRQSDDDDTSKNHKKRELYLSGGTIIEEGFPGSLSIDQSFLNGLAGIGENKPILQEQKENDEREPAEAEVKAVMNVCSGCDEEPFEKALVFGWRTVPKKLYSGAFYTPAVPQCKVF</sequence>
<feature type="signal peptide" evidence="12">
    <location>
        <begin position="1"/>
        <end position="21"/>
    </location>
</feature>
<dbReference type="InterPro" id="IPR011992">
    <property type="entry name" value="EF-hand-dom_pair"/>
</dbReference>
<feature type="domain" description="Pentraxin (PTX)" evidence="14">
    <location>
        <begin position="767"/>
        <end position="985"/>
    </location>
</feature>
<keyword evidence="2" id="KW-0662">Pyridine nucleotide biosynthesis</keyword>
<dbReference type="Pfam" id="PF00857">
    <property type="entry name" value="Isochorismatase"/>
    <property type="match status" value="1"/>
</dbReference>
<reference evidence="15" key="1">
    <citation type="journal article" date="2020" name="J Insects Food Feed">
        <title>The yellow mealworm (Tenebrio molitor) genome: a resource for the emerging insects as food and feed industry.</title>
        <authorList>
            <person name="Eriksson T."/>
            <person name="Andere A."/>
            <person name="Kelstrup H."/>
            <person name="Emery V."/>
            <person name="Picard C."/>
        </authorList>
    </citation>
    <scope>NUCLEOTIDE SEQUENCE</scope>
    <source>
        <strain evidence="15">Stoneville</strain>
        <tissue evidence="15">Whole head</tissue>
    </source>
</reference>
<dbReference type="Pfam" id="PF00354">
    <property type="entry name" value="Pentaxin"/>
    <property type="match status" value="2"/>
</dbReference>
<comment type="caution">
    <text evidence="10">Lacks conserved residue(s) required for the propagation of feature annotation.</text>
</comment>
<evidence type="ECO:0000256" key="8">
    <source>
        <dbReference type="ARBA" id="ARBA00039017"/>
    </source>
</evidence>
<accession>A0A8J6HKB8</accession>
<evidence type="ECO:0000259" key="14">
    <source>
        <dbReference type="PROSITE" id="PS51828"/>
    </source>
</evidence>
<protein>
    <recommendedName>
        <fullName evidence="8">nicotinamidase</fullName>
        <ecNumber evidence="8">3.5.1.19</ecNumber>
    </recommendedName>
    <alternativeName>
        <fullName evidence="9">Nicotinamide deamidase</fullName>
    </alternativeName>
</protein>
<comment type="similarity">
    <text evidence="1">Belongs to the isochorismatase family.</text>
</comment>
<dbReference type="GO" id="GO:0005509">
    <property type="term" value="F:calcium ion binding"/>
    <property type="evidence" value="ECO:0007669"/>
    <property type="project" value="InterPro"/>
</dbReference>
<keyword evidence="4" id="KW-0378">Hydrolase</keyword>
<dbReference type="InterPro" id="IPR030476">
    <property type="entry name" value="Pentaxin_CS"/>
</dbReference>
<dbReference type="PROSITE" id="PS50222">
    <property type="entry name" value="EF_HAND_2"/>
    <property type="match status" value="2"/>
</dbReference>
<evidence type="ECO:0000256" key="2">
    <source>
        <dbReference type="ARBA" id="ARBA00022642"/>
    </source>
</evidence>
<dbReference type="AlphaFoldDB" id="A0A8J6HKB8"/>
<dbReference type="PRINTS" id="PR00895">
    <property type="entry name" value="PENTAXIN"/>
</dbReference>
<dbReference type="Proteomes" id="UP000719412">
    <property type="component" value="Unassembled WGS sequence"/>
</dbReference>
<dbReference type="SMART" id="SM00159">
    <property type="entry name" value="PTX"/>
    <property type="match status" value="1"/>
</dbReference>
<evidence type="ECO:0000256" key="6">
    <source>
        <dbReference type="ARBA" id="ARBA00023157"/>
    </source>
</evidence>
<keyword evidence="6" id="KW-1015">Disulfide bond</keyword>
<reference evidence="15" key="2">
    <citation type="submission" date="2021-08" db="EMBL/GenBank/DDBJ databases">
        <authorList>
            <person name="Eriksson T."/>
        </authorList>
    </citation>
    <scope>NUCLEOTIDE SEQUENCE</scope>
    <source>
        <strain evidence="15">Stoneville</strain>
        <tissue evidence="15">Whole head</tissue>
    </source>
</reference>
<evidence type="ECO:0000256" key="11">
    <source>
        <dbReference type="SAM" id="MobiDB-lite"/>
    </source>
</evidence>
<dbReference type="GO" id="GO:0019363">
    <property type="term" value="P:pyridine nucleotide biosynthetic process"/>
    <property type="evidence" value="ECO:0007669"/>
    <property type="project" value="UniProtKB-KW"/>
</dbReference>
<dbReference type="SUPFAM" id="SSF47473">
    <property type="entry name" value="EF-hand"/>
    <property type="match status" value="1"/>
</dbReference>
<comment type="caution">
    <text evidence="15">The sequence shown here is derived from an EMBL/GenBank/DDBJ whole genome shotgun (WGS) entry which is preliminary data.</text>
</comment>
<evidence type="ECO:0000313" key="15">
    <source>
        <dbReference type="EMBL" id="KAH0815878.1"/>
    </source>
</evidence>
<gene>
    <name evidence="15" type="ORF">GEV33_006912</name>
</gene>
<proteinExistence type="inferred from homology"/>
<evidence type="ECO:0000256" key="3">
    <source>
        <dbReference type="ARBA" id="ARBA00022723"/>
    </source>
</evidence>
<evidence type="ECO:0000259" key="13">
    <source>
        <dbReference type="PROSITE" id="PS50222"/>
    </source>
</evidence>
<dbReference type="InterPro" id="IPR036380">
    <property type="entry name" value="Isochorismatase-like_sf"/>
</dbReference>
<dbReference type="CDD" id="cd01011">
    <property type="entry name" value="nicotinamidase"/>
    <property type="match status" value="1"/>
</dbReference>
<evidence type="ECO:0000256" key="1">
    <source>
        <dbReference type="ARBA" id="ARBA00006336"/>
    </source>
</evidence>
<dbReference type="Gene3D" id="1.10.238.10">
    <property type="entry name" value="EF-hand"/>
    <property type="match status" value="1"/>
</dbReference>
<dbReference type="EMBL" id="JABDTM020022463">
    <property type="protein sequence ID" value="KAH0815878.1"/>
    <property type="molecule type" value="Genomic_DNA"/>
</dbReference>
<feature type="domain" description="EF-hand" evidence="13">
    <location>
        <begin position="448"/>
        <end position="483"/>
    </location>
</feature>
<dbReference type="InterPro" id="IPR002048">
    <property type="entry name" value="EF_hand_dom"/>
</dbReference>
<keyword evidence="5" id="KW-0106">Calcium</keyword>
<dbReference type="PANTHER" id="PTHR11080:SF2">
    <property type="entry name" value="LD05707P"/>
    <property type="match status" value="1"/>
</dbReference>
<evidence type="ECO:0000256" key="9">
    <source>
        <dbReference type="ARBA" id="ARBA00043224"/>
    </source>
</evidence>
<name>A0A8J6HKB8_TENMO</name>
<dbReference type="GO" id="GO:0008936">
    <property type="term" value="F:nicotinamidase activity"/>
    <property type="evidence" value="ECO:0007669"/>
    <property type="project" value="UniProtKB-EC"/>
</dbReference>
<evidence type="ECO:0000256" key="4">
    <source>
        <dbReference type="ARBA" id="ARBA00022801"/>
    </source>
</evidence>
<dbReference type="EC" id="3.5.1.19" evidence="8"/>
<dbReference type="CDD" id="cd00051">
    <property type="entry name" value="EFh"/>
    <property type="match status" value="1"/>
</dbReference>
<dbReference type="InterPro" id="IPR018247">
    <property type="entry name" value="EF_Hand_1_Ca_BS"/>
</dbReference>
<dbReference type="InterPro" id="IPR052347">
    <property type="entry name" value="Isochorismatase_Nicotinamidase"/>
</dbReference>
<keyword evidence="3" id="KW-0479">Metal-binding</keyword>
<feature type="chain" id="PRO_5035189231" description="nicotinamidase" evidence="12">
    <location>
        <begin position="22"/>
        <end position="1228"/>
    </location>
</feature>